<gene>
    <name evidence="1" type="ORF">GCM10023187_47450</name>
</gene>
<comment type="caution">
    <text evidence="1">The sequence shown here is derived from an EMBL/GenBank/DDBJ whole genome shotgun (WGS) entry which is preliminary data.</text>
</comment>
<evidence type="ECO:0000313" key="1">
    <source>
        <dbReference type="EMBL" id="GAA4416206.1"/>
    </source>
</evidence>
<reference evidence="2" key="1">
    <citation type="journal article" date="2019" name="Int. J. Syst. Evol. Microbiol.">
        <title>The Global Catalogue of Microorganisms (GCM) 10K type strain sequencing project: providing services to taxonomists for standard genome sequencing and annotation.</title>
        <authorList>
            <consortium name="The Broad Institute Genomics Platform"/>
            <consortium name="The Broad Institute Genome Sequencing Center for Infectious Disease"/>
            <person name="Wu L."/>
            <person name="Ma J."/>
        </authorList>
    </citation>
    <scope>NUCLEOTIDE SEQUENCE [LARGE SCALE GENOMIC DNA]</scope>
    <source>
        <strain evidence="2">JCM 17925</strain>
    </source>
</reference>
<dbReference type="Gene3D" id="3.10.450.50">
    <property type="match status" value="1"/>
</dbReference>
<dbReference type="EMBL" id="BAABHB010000013">
    <property type="protein sequence ID" value="GAA4416206.1"/>
    <property type="molecule type" value="Genomic_DNA"/>
</dbReference>
<dbReference type="RefSeq" id="WP_345270540.1">
    <property type="nucleotide sequence ID" value="NZ_BAABHB010000013.1"/>
</dbReference>
<dbReference type="SUPFAM" id="SSF54427">
    <property type="entry name" value="NTF2-like"/>
    <property type="match status" value="1"/>
</dbReference>
<evidence type="ECO:0008006" key="3">
    <source>
        <dbReference type="Google" id="ProtNLM"/>
    </source>
</evidence>
<sequence length="159" mass="17900">MKPIFFALCLLATTYNIKAQSFKAAEVEAVDKQFDEGFLKKDINAVFRNVANSAVFYGTDPTDVWPVAVFRKRVEKDINTNKYNLTTVSRTITPVAGGNAAVVIKQVNWPYFTKVPLREVIVYEKDNGWKLKSFSITLLLPDNIVPQLNQLVNSPTAKK</sequence>
<evidence type="ECO:0000313" key="2">
    <source>
        <dbReference type="Proteomes" id="UP001500936"/>
    </source>
</evidence>
<proteinExistence type="predicted"/>
<organism evidence="1 2">
    <name type="scientific">Nibrella viscosa</name>
    <dbReference type="NCBI Taxonomy" id="1084524"/>
    <lineage>
        <taxon>Bacteria</taxon>
        <taxon>Pseudomonadati</taxon>
        <taxon>Bacteroidota</taxon>
        <taxon>Cytophagia</taxon>
        <taxon>Cytophagales</taxon>
        <taxon>Spirosomataceae</taxon>
        <taxon>Nibrella</taxon>
    </lineage>
</organism>
<dbReference type="InterPro" id="IPR032710">
    <property type="entry name" value="NTF2-like_dom_sf"/>
</dbReference>
<name>A0ABP8KUM5_9BACT</name>
<dbReference type="Proteomes" id="UP001500936">
    <property type="component" value="Unassembled WGS sequence"/>
</dbReference>
<protein>
    <recommendedName>
        <fullName evidence="3">Nuclear transport factor 2 family protein</fullName>
    </recommendedName>
</protein>
<accession>A0ABP8KUM5</accession>
<keyword evidence="2" id="KW-1185">Reference proteome</keyword>